<name>A0ACB7SX25_HYAAI</name>
<protein>
    <submittedName>
        <fullName evidence="1">Uncharacterized protein</fullName>
    </submittedName>
</protein>
<dbReference type="EMBL" id="CM023482">
    <property type="protein sequence ID" value="KAH6937687.1"/>
    <property type="molecule type" value="Genomic_DNA"/>
</dbReference>
<gene>
    <name evidence="1" type="ORF">HPB50_003582</name>
</gene>
<keyword evidence="2" id="KW-1185">Reference proteome</keyword>
<dbReference type="Proteomes" id="UP000821845">
    <property type="component" value="Chromosome 2"/>
</dbReference>
<comment type="caution">
    <text evidence="1">The sequence shown here is derived from an EMBL/GenBank/DDBJ whole genome shotgun (WGS) entry which is preliminary data.</text>
</comment>
<evidence type="ECO:0000313" key="1">
    <source>
        <dbReference type="EMBL" id="KAH6937687.1"/>
    </source>
</evidence>
<evidence type="ECO:0000313" key="2">
    <source>
        <dbReference type="Proteomes" id="UP000821845"/>
    </source>
</evidence>
<organism evidence="1 2">
    <name type="scientific">Hyalomma asiaticum</name>
    <name type="common">Tick</name>
    <dbReference type="NCBI Taxonomy" id="266040"/>
    <lineage>
        <taxon>Eukaryota</taxon>
        <taxon>Metazoa</taxon>
        <taxon>Ecdysozoa</taxon>
        <taxon>Arthropoda</taxon>
        <taxon>Chelicerata</taxon>
        <taxon>Arachnida</taxon>
        <taxon>Acari</taxon>
        <taxon>Parasitiformes</taxon>
        <taxon>Ixodida</taxon>
        <taxon>Ixodoidea</taxon>
        <taxon>Ixodidae</taxon>
        <taxon>Hyalomminae</taxon>
        <taxon>Hyalomma</taxon>
    </lineage>
</organism>
<sequence>MAFNGTALRVAYVEEVDISPGPFIMTSERILVANPSFPWAYENMNIFAAKPLHFTTKVFGFANAFSGSAWMASAATLLLLWLVLAAILSKSFAGKAGAHASRRAVSSSVRNWRWSRCSRRTTEATSLSRCLIAIWLLAVIVMRTSFLGEMNASLVVRTEVTGIQGIEDVAKMDHVTPIVLKGSGFYSYIKGRAVMFMGESAVAALMADRCKKMAPLDAEFYYAPRPVTQMPLAMFTSKWLESALRREIDDMIKIFMERGFIAKFYRDSRLETPPCRSLVEQSHNKGCAGPQLDFLQGVFLTLLVGLSVATTALLAEVLWHRAGRRG</sequence>
<reference evidence="1" key="1">
    <citation type="submission" date="2020-05" db="EMBL/GenBank/DDBJ databases">
        <title>Large-scale comparative analyses of tick genomes elucidate their genetic diversity and vector capacities.</title>
        <authorList>
            <person name="Jia N."/>
            <person name="Wang J."/>
            <person name="Shi W."/>
            <person name="Du L."/>
            <person name="Sun Y."/>
            <person name="Zhan W."/>
            <person name="Jiang J."/>
            <person name="Wang Q."/>
            <person name="Zhang B."/>
            <person name="Ji P."/>
            <person name="Sakyi L.B."/>
            <person name="Cui X."/>
            <person name="Yuan T."/>
            <person name="Jiang B."/>
            <person name="Yang W."/>
            <person name="Lam T.T.-Y."/>
            <person name="Chang Q."/>
            <person name="Ding S."/>
            <person name="Wang X."/>
            <person name="Zhu J."/>
            <person name="Ruan X."/>
            <person name="Zhao L."/>
            <person name="Wei J."/>
            <person name="Que T."/>
            <person name="Du C."/>
            <person name="Cheng J."/>
            <person name="Dai P."/>
            <person name="Han X."/>
            <person name="Huang E."/>
            <person name="Gao Y."/>
            <person name="Liu J."/>
            <person name="Shao H."/>
            <person name="Ye R."/>
            <person name="Li L."/>
            <person name="Wei W."/>
            <person name="Wang X."/>
            <person name="Wang C."/>
            <person name="Yang T."/>
            <person name="Huo Q."/>
            <person name="Li W."/>
            <person name="Guo W."/>
            <person name="Chen H."/>
            <person name="Zhou L."/>
            <person name="Ni X."/>
            <person name="Tian J."/>
            <person name="Zhou Y."/>
            <person name="Sheng Y."/>
            <person name="Liu T."/>
            <person name="Pan Y."/>
            <person name="Xia L."/>
            <person name="Li J."/>
            <person name="Zhao F."/>
            <person name="Cao W."/>
        </authorList>
    </citation>
    <scope>NUCLEOTIDE SEQUENCE</scope>
    <source>
        <strain evidence="1">Hyas-2018</strain>
    </source>
</reference>
<proteinExistence type="predicted"/>
<accession>A0ACB7SX25</accession>